<evidence type="ECO:0000256" key="4">
    <source>
        <dbReference type="ARBA" id="ARBA00022475"/>
    </source>
</evidence>
<evidence type="ECO:0000256" key="5">
    <source>
        <dbReference type="ARBA" id="ARBA00022692"/>
    </source>
</evidence>
<dbReference type="Proteomes" id="UP000502706">
    <property type="component" value="Chromosome"/>
</dbReference>
<feature type="transmembrane region" description="Helical" evidence="12">
    <location>
        <begin position="262"/>
        <end position="287"/>
    </location>
</feature>
<dbReference type="InterPro" id="IPR038377">
    <property type="entry name" value="Na/Glc_symporter_sf"/>
</dbReference>
<proteinExistence type="inferred from homology"/>
<dbReference type="PANTHER" id="PTHR48086:SF6">
    <property type="entry name" value="CATION_ACETATE SYMPORTER ACTP"/>
    <property type="match status" value="1"/>
</dbReference>
<evidence type="ECO:0000256" key="2">
    <source>
        <dbReference type="ARBA" id="ARBA00006434"/>
    </source>
</evidence>
<dbReference type="GO" id="GO:0015293">
    <property type="term" value="F:symporter activity"/>
    <property type="evidence" value="ECO:0007669"/>
    <property type="project" value="UniProtKB-KW"/>
</dbReference>
<feature type="transmembrane region" description="Helical" evidence="12">
    <location>
        <begin position="452"/>
        <end position="474"/>
    </location>
</feature>
<feature type="transmembrane region" description="Helical" evidence="12">
    <location>
        <begin position="6"/>
        <end position="22"/>
    </location>
</feature>
<evidence type="ECO:0000313" key="13">
    <source>
        <dbReference type="EMBL" id="QIN80621.1"/>
    </source>
</evidence>
<dbReference type="InterPro" id="IPR018212">
    <property type="entry name" value="Na/solute_symporter_CS"/>
</dbReference>
<name>A0A6G8Q2B1_9ACTN</name>
<feature type="transmembrane region" description="Helical" evidence="12">
    <location>
        <begin position="179"/>
        <end position="199"/>
    </location>
</feature>
<feature type="transmembrane region" description="Helical" evidence="12">
    <location>
        <begin position="228"/>
        <end position="250"/>
    </location>
</feature>
<dbReference type="Pfam" id="PF00474">
    <property type="entry name" value="SSF"/>
    <property type="match status" value="1"/>
</dbReference>
<evidence type="ECO:0000313" key="14">
    <source>
        <dbReference type="Proteomes" id="UP000502706"/>
    </source>
</evidence>
<dbReference type="AlphaFoldDB" id="A0A6G8Q2B1"/>
<evidence type="ECO:0000256" key="12">
    <source>
        <dbReference type="SAM" id="Phobius"/>
    </source>
</evidence>
<reference evidence="13 14" key="1">
    <citation type="submission" date="2019-10" db="EMBL/GenBank/DDBJ databases">
        <title>Rubrobacter sp nov SCSIO 52915 isolated from a deep-sea sediment in the South China Sea.</title>
        <authorList>
            <person name="Chen R.W."/>
        </authorList>
    </citation>
    <scope>NUCLEOTIDE SEQUENCE [LARGE SCALE GENOMIC DNA]</scope>
    <source>
        <strain evidence="13 14">SCSIO 52915</strain>
    </source>
</reference>
<feature type="transmembrane region" description="Helical" evidence="12">
    <location>
        <begin position="421"/>
        <end position="440"/>
    </location>
</feature>
<dbReference type="EMBL" id="CP045121">
    <property type="protein sequence ID" value="QIN80621.1"/>
    <property type="molecule type" value="Genomic_DNA"/>
</dbReference>
<evidence type="ECO:0000256" key="7">
    <source>
        <dbReference type="ARBA" id="ARBA00022989"/>
    </source>
</evidence>
<evidence type="ECO:0000256" key="11">
    <source>
        <dbReference type="RuleBase" id="RU362091"/>
    </source>
</evidence>
<evidence type="ECO:0000256" key="1">
    <source>
        <dbReference type="ARBA" id="ARBA00004651"/>
    </source>
</evidence>
<dbReference type="KEGG" id="rmar:GBA65_02005"/>
<evidence type="ECO:0000256" key="6">
    <source>
        <dbReference type="ARBA" id="ARBA00022847"/>
    </source>
</evidence>
<gene>
    <name evidence="13" type="ORF">GBA65_02005</name>
</gene>
<feature type="transmembrane region" description="Helical" evidence="12">
    <location>
        <begin position="116"/>
        <end position="140"/>
    </location>
</feature>
<keyword evidence="3" id="KW-0813">Transport</keyword>
<organism evidence="13 14">
    <name type="scientific">Rubrobacter marinus</name>
    <dbReference type="NCBI Taxonomy" id="2653852"/>
    <lineage>
        <taxon>Bacteria</taxon>
        <taxon>Bacillati</taxon>
        <taxon>Actinomycetota</taxon>
        <taxon>Rubrobacteria</taxon>
        <taxon>Rubrobacterales</taxon>
        <taxon>Rubrobacteraceae</taxon>
        <taxon>Rubrobacter</taxon>
    </lineage>
</organism>
<dbReference type="GO" id="GO:0006847">
    <property type="term" value="P:plasma membrane acetate transport"/>
    <property type="evidence" value="ECO:0007669"/>
    <property type="project" value="TreeGrafter"/>
</dbReference>
<keyword evidence="6" id="KW-0769">Symport</keyword>
<dbReference type="InterPro" id="IPR001734">
    <property type="entry name" value="Na/solute_symporter"/>
</dbReference>
<dbReference type="Gene3D" id="1.20.1730.10">
    <property type="entry name" value="Sodium/glucose cotransporter"/>
    <property type="match status" value="1"/>
</dbReference>
<dbReference type="CDD" id="cd11480">
    <property type="entry name" value="SLC5sbd_u4"/>
    <property type="match status" value="1"/>
</dbReference>
<keyword evidence="4" id="KW-1003">Cell membrane</keyword>
<keyword evidence="7 12" id="KW-1133">Transmembrane helix</keyword>
<accession>A0A6G8Q2B1</accession>
<comment type="similarity">
    <text evidence="2 11">Belongs to the sodium:solute symporter (SSF) (TC 2.A.21) family.</text>
</comment>
<evidence type="ECO:0000256" key="3">
    <source>
        <dbReference type="ARBA" id="ARBA00022448"/>
    </source>
</evidence>
<dbReference type="InterPro" id="IPR050277">
    <property type="entry name" value="Sodium:Solute_Symporter"/>
</dbReference>
<feature type="transmembrane region" description="Helical" evidence="12">
    <location>
        <begin position="389"/>
        <end position="414"/>
    </location>
</feature>
<keyword evidence="14" id="KW-1185">Reference proteome</keyword>
<comment type="subcellular location">
    <subcellularLocation>
        <location evidence="1">Cell membrane</location>
        <topology evidence="1">Multi-pass membrane protein</topology>
    </subcellularLocation>
</comment>
<keyword evidence="9" id="KW-0406">Ion transport</keyword>
<feature type="transmembrane region" description="Helical" evidence="12">
    <location>
        <begin position="71"/>
        <end position="89"/>
    </location>
</feature>
<evidence type="ECO:0000256" key="8">
    <source>
        <dbReference type="ARBA" id="ARBA00023053"/>
    </source>
</evidence>
<dbReference type="PANTHER" id="PTHR48086">
    <property type="entry name" value="SODIUM/PROLINE SYMPORTER-RELATED"/>
    <property type="match status" value="1"/>
</dbReference>
<dbReference type="GO" id="GO:0015123">
    <property type="term" value="F:acetate transmembrane transporter activity"/>
    <property type="evidence" value="ECO:0007669"/>
    <property type="project" value="TreeGrafter"/>
</dbReference>
<keyword evidence="10 12" id="KW-0472">Membrane</keyword>
<sequence>MTIATFVVIIAITLGITAWASRRSKDTDHHYVAGGEIKGWQNGLALAGDFMSAATILGIGGLTALGSFTGFYIAAGGLAAFLVMLLLVAEPLRNLGKYTLADALTSRFNAKGVRSAAAISTIAICIPYMIAQLVGAGAVIELLTGVDYAVAVIIIGILMAVYITAGGMLATTYIQVVKAVLLIVAIFVLLVLVLARFSFNPLAVLDEAGAQLGGGAFTPPHGLEGLSWVSVALAYMFGASGLPHILIRFFTVPDAKAARASIAVSIWVIALVLAAMPIIGYGAALLVGQQTLAAEASEGGNLAVPLLAEVLGGPFLLAFVAAVTFATILAVVAGLVIAASGAFAHDFYNNVIRNGEASDGEQLNAARIMAVVVSVLSIVLSLAVQNVNIAILVAVPLVIAASANVPVILLTLYWKRFNTTGAIVGMLTGLVASVGLTLVGPTAMGENALFPLAGPGLVSMPLGFLGCYLGTVLSGTRAREERERGTQVPYEEIHVRSNTGYRSIGEELEREPTSRSRA</sequence>
<dbReference type="GO" id="GO:0005886">
    <property type="term" value="C:plasma membrane"/>
    <property type="evidence" value="ECO:0007669"/>
    <property type="project" value="UniProtKB-SubCell"/>
</dbReference>
<dbReference type="NCBIfam" id="TIGR00813">
    <property type="entry name" value="sss"/>
    <property type="match status" value="1"/>
</dbReference>
<feature type="transmembrane region" description="Helical" evidence="12">
    <location>
        <begin position="315"/>
        <end position="344"/>
    </location>
</feature>
<evidence type="ECO:0000256" key="9">
    <source>
        <dbReference type="ARBA" id="ARBA00023065"/>
    </source>
</evidence>
<dbReference type="PROSITE" id="PS00457">
    <property type="entry name" value="NA_SOLUT_SYMP_2"/>
    <property type="match status" value="1"/>
</dbReference>
<dbReference type="PROSITE" id="PS50283">
    <property type="entry name" value="NA_SOLUT_SYMP_3"/>
    <property type="match status" value="1"/>
</dbReference>
<evidence type="ECO:0000256" key="10">
    <source>
        <dbReference type="ARBA" id="ARBA00023136"/>
    </source>
</evidence>
<keyword evidence="5 12" id="KW-0812">Transmembrane</keyword>
<feature type="transmembrane region" description="Helical" evidence="12">
    <location>
        <begin position="365"/>
        <end position="383"/>
    </location>
</feature>
<feature type="transmembrane region" description="Helical" evidence="12">
    <location>
        <begin position="146"/>
        <end position="167"/>
    </location>
</feature>
<dbReference type="GO" id="GO:0006811">
    <property type="term" value="P:monoatomic ion transport"/>
    <property type="evidence" value="ECO:0007669"/>
    <property type="project" value="UniProtKB-KW"/>
</dbReference>
<feature type="transmembrane region" description="Helical" evidence="12">
    <location>
        <begin position="43"/>
        <end position="65"/>
    </location>
</feature>
<protein>
    <submittedName>
        <fullName evidence="13">Sodium/solute symporter</fullName>
    </submittedName>
</protein>
<keyword evidence="8" id="KW-0915">Sodium</keyword>